<keyword evidence="2" id="KW-1185">Reference proteome</keyword>
<name>A0A8J4XSA9_CHIOP</name>
<sequence>MWQVKFASHKTQLLNVSRSGAALRLKFNGDTLAPQDEVEVLGVIYDSSLTFRTHIEWLARVASGKLTSLRRMSWLLNSKELEILYKAQVCSSLDYACLAWGGTANKHLAPLDKVQVRAVRIIKDNNAGQEPHLTTLQH</sequence>
<dbReference type="GO" id="GO:0003964">
    <property type="term" value="F:RNA-directed DNA polymerase activity"/>
    <property type="evidence" value="ECO:0007669"/>
    <property type="project" value="UniProtKB-KW"/>
</dbReference>
<evidence type="ECO:0000313" key="1">
    <source>
        <dbReference type="EMBL" id="KAG0713976.1"/>
    </source>
</evidence>
<reference evidence="1" key="1">
    <citation type="submission" date="2020-07" db="EMBL/GenBank/DDBJ databases">
        <title>The High-quality genome of the commercially important snow crab, Chionoecetes opilio.</title>
        <authorList>
            <person name="Jeong J.-H."/>
            <person name="Ryu S."/>
        </authorList>
    </citation>
    <scope>NUCLEOTIDE SEQUENCE</scope>
    <source>
        <strain evidence="1">MADBK_172401_WGS</strain>
        <tissue evidence="1">Digestive gland</tissue>
    </source>
</reference>
<dbReference type="PANTHER" id="PTHR33332">
    <property type="entry name" value="REVERSE TRANSCRIPTASE DOMAIN-CONTAINING PROTEIN"/>
    <property type="match status" value="1"/>
</dbReference>
<dbReference type="EMBL" id="JACEEZ010020920">
    <property type="protein sequence ID" value="KAG0713976.1"/>
    <property type="molecule type" value="Genomic_DNA"/>
</dbReference>
<evidence type="ECO:0000313" key="2">
    <source>
        <dbReference type="Proteomes" id="UP000770661"/>
    </source>
</evidence>
<proteinExistence type="predicted"/>
<dbReference type="Proteomes" id="UP000770661">
    <property type="component" value="Unassembled WGS sequence"/>
</dbReference>
<dbReference type="OrthoDB" id="6364030at2759"/>
<keyword evidence="1" id="KW-0808">Transferase</keyword>
<accession>A0A8J4XSA9</accession>
<comment type="caution">
    <text evidence="1">The sequence shown here is derived from an EMBL/GenBank/DDBJ whole genome shotgun (WGS) entry which is preliminary data.</text>
</comment>
<dbReference type="PRINTS" id="PR01345">
    <property type="entry name" value="CERVTRCPTASE"/>
</dbReference>
<gene>
    <name evidence="1" type="ORF">GWK47_015004</name>
</gene>
<organism evidence="1 2">
    <name type="scientific">Chionoecetes opilio</name>
    <name type="common">Atlantic snow crab</name>
    <name type="synonym">Cancer opilio</name>
    <dbReference type="NCBI Taxonomy" id="41210"/>
    <lineage>
        <taxon>Eukaryota</taxon>
        <taxon>Metazoa</taxon>
        <taxon>Ecdysozoa</taxon>
        <taxon>Arthropoda</taxon>
        <taxon>Crustacea</taxon>
        <taxon>Multicrustacea</taxon>
        <taxon>Malacostraca</taxon>
        <taxon>Eumalacostraca</taxon>
        <taxon>Eucarida</taxon>
        <taxon>Decapoda</taxon>
        <taxon>Pleocyemata</taxon>
        <taxon>Brachyura</taxon>
        <taxon>Eubrachyura</taxon>
        <taxon>Majoidea</taxon>
        <taxon>Majidae</taxon>
        <taxon>Chionoecetes</taxon>
    </lineage>
</organism>
<protein>
    <submittedName>
        <fullName evidence="1">RNA-directed DNA polymerase from mobile element jockey</fullName>
    </submittedName>
</protein>
<keyword evidence="1" id="KW-0548">Nucleotidyltransferase</keyword>
<keyword evidence="1" id="KW-0695">RNA-directed DNA polymerase</keyword>
<dbReference type="AlphaFoldDB" id="A0A8J4XSA9"/>